<accession>A0ABU0SC39</accession>
<evidence type="ECO:0000256" key="2">
    <source>
        <dbReference type="ARBA" id="ARBA00022692"/>
    </source>
</evidence>
<comment type="subcellular location">
    <subcellularLocation>
        <location evidence="1">Membrane</location>
    </subcellularLocation>
</comment>
<evidence type="ECO:0000256" key="3">
    <source>
        <dbReference type="ARBA" id="ARBA00022989"/>
    </source>
</evidence>
<protein>
    <recommendedName>
        <fullName evidence="8">MAPEG family protein</fullName>
    </recommendedName>
</protein>
<keyword evidence="4 5" id="KW-0472">Membrane</keyword>
<comment type="caution">
    <text evidence="6">The sequence shown here is derived from an EMBL/GenBank/DDBJ whole genome shotgun (WGS) entry which is preliminary data.</text>
</comment>
<feature type="transmembrane region" description="Helical" evidence="5">
    <location>
        <begin position="67"/>
        <end position="94"/>
    </location>
</feature>
<dbReference type="SUPFAM" id="SSF161084">
    <property type="entry name" value="MAPEG domain-like"/>
    <property type="match status" value="1"/>
</dbReference>
<dbReference type="Pfam" id="PF01124">
    <property type="entry name" value="MAPEG"/>
    <property type="match status" value="1"/>
</dbReference>
<dbReference type="RefSeq" id="WP_115055171.1">
    <property type="nucleotide sequence ID" value="NZ_JAUSZT010000003.1"/>
</dbReference>
<dbReference type="Proteomes" id="UP001237780">
    <property type="component" value="Unassembled WGS sequence"/>
</dbReference>
<gene>
    <name evidence="6" type="ORF">QFZ34_003493</name>
</gene>
<dbReference type="InterPro" id="IPR023352">
    <property type="entry name" value="MAPEG-like_dom_sf"/>
</dbReference>
<keyword evidence="2 5" id="KW-0812">Transmembrane</keyword>
<name>A0ABU0SC39_9HYPH</name>
<dbReference type="Gene3D" id="1.20.120.550">
    <property type="entry name" value="Membrane associated eicosanoid/glutathione metabolism-like domain"/>
    <property type="match status" value="1"/>
</dbReference>
<evidence type="ECO:0000256" key="5">
    <source>
        <dbReference type="SAM" id="Phobius"/>
    </source>
</evidence>
<evidence type="ECO:0000256" key="1">
    <source>
        <dbReference type="ARBA" id="ARBA00004370"/>
    </source>
</evidence>
<evidence type="ECO:0000256" key="4">
    <source>
        <dbReference type="ARBA" id="ARBA00023136"/>
    </source>
</evidence>
<keyword evidence="7" id="KW-1185">Reference proteome</keyword>
<evidence type="ECO:0000313" key="6">
    <source>
        <dbReference type="EMBL" id="MDQ0998311.1"/>
    </source>
</evidence>
<evidence type="ECO:0008006" key="8">
    <source>
        <dbReference type="Google" id="ProtNLM"/>
    </source>
</evidence>
<evidence type="ECO:0000313" key="7">
    <source>
        <dbReference type="Proteomes" id="UP001237780"/>
    </source>
</evidence>
<reference evidence="6 7" key="1">
    <citation type="submission" date="2023-07" db="EMBL/GenBank/DDBJ databases">
        <title>Comparative genomics of wheat-associated soil bacteria to identify genetic determinants of phenazine resistance.</title>
        <authorList>
            <person name="Mouncey N."/>
        </authorList>
    </citation>
    <scope>NUCLEOTIDE SEQUENCE [LARGE SCALE GENOMIC DNA]</scope>
    <source>
        <strain evidence="6 7">W4I11</strain>
    </source>
</reference>
<keyword evidence="3 5" id="KW-1133">Transmembrane helix</keyword>
<organism evidence="6 7">
    <name type="scientific">Phyllobacterium ifriqiyense</name>
    <dbReference type="NCBI Taxonomy" id="314238"/>
    <lineage>
        <taxon>Bacteria</taxon>
        <taxon>Pseudomonadati</taxon>
        <taxon>Pseudomonadota</taxon>
        <taxon>Alphaproteobacteria</taxon>
        <taxon>Hyphomicrobiales</taxon>
        <taxon>Phyllobacteriaceae</taxon>
        <taxon>Phyllobacterium</taxon>
    </lineage>
</organism>
<feature type="transmembrane region" description="Helical" evidence="5">
    <location>
        <begin position="114"/>
        <end position="137"/>
    </location>
</feature>
<dbReference type="InterPro" id="IPR001129">
    <property type="entry name" value="Membr-assoc_MAPEG"/>
</dbReference>
<dbReference type="EMBL" id="JAUSZT010000003">
    <property type="protein sequence ID" value="MDQ0998311.1"/>
    <property type="molecule type" value="Genomic_DNA"/>
</dbReference>
<proteinExistence type="predicted"/>
<sequence>MSQTQIFWPMITLTFLIYCVYLLLFLRRRRAVMSGQAKIQEFIIPTSEPEISATTIRNLGNLYEVPLLFYVVCLSLYVVNGVSYLAVVIAWLFVGARLAHTFIHVTTNRLRYRQPIFVLGFILNGVLWIMLAMHLLLPPVV</sequence>
<feature type="transmembrane region" description="Helical" evidence="5">
    <location>
        <begin position="6"/>
        <end position="26"/>
    </location>
</feature>